<evidence type="ECO:0000313" key="4">
    <source>
        <dbReference type="Proteomes" id="UP001168146"/>
    </source>
</evidence>
<dbReference type="Proteomes" id="UP001168146">
    <property type="component" value="Unassembled WGS sequence"/>
</dbReference>
<keyword evidence="1" id="KW-0175">Coiled coil</keyword>
<protein>
    <submittedName>
        <fullName evidence="3">Uncharacterized protein</fullName>
    </submittedName>
</protein>
<comment type="caution">
    <text evidence="3">The sequence shown here is derived from an EMBL/GenBank/DDBJ whole genome shotgun (WGS) entry which is preliminary data.</text>
</comment>
<evidence type="ECO:0000256" key="1">
    <source>
        <dbReference type="SAM" id="Coils"/>
    </source>
</evidence>
<accession>A0AAN6F657</accession>
<proteinExistence type="predicted"/>
<feature type="region of interest" description="Disordered" evidence="2">
    <location>
        <begin position="351"/>
        <end position="375"/>
    </location>
</feature>
<sequence length="582" mass="66190">MVRTFLGIAENIPISLEAQVDSSYDESPYQCACSDLATIQDTAKRELVAHATEMANAIRTVAIKDSEILALREELGQVQSLALQHRCIPTSYVADREQLIKYYELQMSESSTNYILLHSKLETFRGSNNNLLIELERLQKEHEQMKASAQERISGVELENDRFRNEHNALDSKGASLEIVVSDLQTRIAIANEQVESREITLADAARQIEIHSSKAEGDQRQLQLELESSKSACTDAAKSQRQLEQDLLDVRRESAAYLEEAEGKQRQLQTELKDSKRACTDAAKSQRQLERDLLDARRELAAYFEEAEGKQRQLQIELEDSKRACTDATESQSQLAAQLSTQGELQRDLLQARQDASAYSKEAEAQSRIANDSENRHAEYRAAVKARAEELDRALLEISRLQERIRDLPTTNEEHAHTNKLAILDEQRTKPLDRIYKNIESDSTFAELRICHLVNNMVDERSVLVPDFWAEELVRAMELCHPTSLDTTAYFIGKPPKRVPPSQLEESEKSTRLQKEAFLKDHWIAHRTLTICPLGEVEAVVCQFNDPQTYHTRTVLGKRGAFNQYSQVPPKRKIFANRSGQ</sequence>
<organism evidence="3 4">
    <name type="scientific">Friedmanniomyces endolithicus</name>
    <dbReference type="NCBI Taxonomy" id="329885"/>
    <lineage>
        <taxon>Eukaryota</taxon>
        <taxon>Fungi</taxon>
        <taxon>Dikarya</taxon>
        <taxon>Ascomycota</taxon>
        <taxon>Pezizomycotina</taxon>
        <taxon>Dothideomycetes</taxon>
        <taxon>Dothideomycetidae</taxon>
        <taxon>Mycosphaerellales</taxon>
        <taxon>Teratosphaeriaceae</taxon>
        <taxon>Friedmanniomyces</taxon>
    </lineage>
</organism>
<dbReference type="EMBL" id="JASUXU010000180">
    <property type="protein sequence ID" value="KAK0302568.1"/>
    <property type="molecule type" value="Genomic_DNA"/>
</dbReference>
<feature type="compositionally biased region" description="Basic and acidic residues" evidence="2">
    <location>
        <begin position="362"/>
        <end position="375"/>
    </location>
</feature>
<feature type="coiled-coil region" evidence="1">
    <location>
        <begin position="121"/>
        <end position="166"/>
    </location>
</feature>
<dbReference type="AlphaFoldDB" id="A0AAN6F657"/>
<name>A0AAN6F657_9PEZI</name>
<reference evidence="3" key="1">
    <citation type="submission" date="2021-12" db="EMBL/GenBank/DDBJ databases">
        <title>Black yeast isolated from Biological Soil Crust.</title>
        <authorList>
            <person name="Kurbessoian T."/>
        </authorList>
    </citation>
    <scope>NUCLEOTIDE SEQUENCE</scope>
    <source>
        <strain evidence="3">CCFEE 5208</strain>
    </source>
</reference>
<gene>
    <name evidence="3" type="ORF">LTR82_017826</name>
</gene>
<evidence type="ECO:0000256" key="2">
    <source>
        <dbReference type="SAM" id="MobiDB-lite"/>
    </source>
</evidence>
<evidence type="ECO:0000313" key="3">
    <source>
        <dbReference type="EMBL" id="KAK0302568.1"/>
    </source>
</evidence>
<feature type="coiled-coil region" evidence="1">
    <location>
        <begin position="241"/>
        <end position="325"/>
    </location>
</feature>